<accession>A0A6A6INH8</accession>
<sequence>MPSPYSCCLSPSSFHPIILSHLSSSLARCGLPPRPPDRRLFVLGQKTGAASTASHSLNVCSTLSQTPTPLAARTTTPAFSSHAAPVSTPVSTPVAVGATTPVSSSLDIPDEEDVCLGLDETPPPTSPEDRPEVAASPPDAVILIDDESLQERSALLEDNGQLLQITKQLLLERNKSGSLLAIALLCILYLFKKHRFGESGVAVPWGGTNLYYTLFDFVAFRSEAMLTTGSVEFITTVHATSRAFADGHCLLRVSNAQAILEFGNTDIPALKRLMLKTAP</sequence>
<dbReference type="Proteomes" id="UP000800094">
    <property type="component" value="Unassembled WGS sequence"/>
</dbReference>
<keyword evidence="2" id="KW-1185">Reference proteome</keyword>
<proteinExistence type="predicted"/>
<organism evidence="1 2">
    <name type="scientific">Trematosphaeria pertusa</name>
    <dbReference type="NCBI Taxonomy" id="390896"/>
    <lineage>
        <taxon>Eukaryota</taxon>
        <taxon>Fungi</taxon>
        <taxon>Dikarya</taxon>
        <taxon>Ascomycota</taxon>
        <taxon>Pezizomycotina</taxon>
        <taxon>Dothideomycetes</taxon>
        <taxon>Pleosporomycetidae</taxon>
        <taxon>Pleosporales</taxon>
        <taxon>Massarineae</taxon>
        <taxon>Trematosphaeriaceae</taxon>
        <taxon>Trematosphaeria</taxon>
    </lineage>
</organism>
<name>A0A6A6INH8_9PLEO</name>
<dbReference type="RefSeq" id="XP_033686037.1">
    <property type="nucleotide sequence ID" value="XM_033821428.1"/>
</dbReference>
<evidence type="ECO:0000313" key="1">
    <source>
        <dbReference type="EMBL" id="KAF2251033.1"/>
    </source>
</evidence>
<gene>
    <name evidence="1" type="ORF">BU26DRAFT_274842</name>
</gene>
<protein>
    <submittedName>
        <fullName evidence="1">Uncharacterized protein</fullName>
    </submittedName>
</protein>
<dbReference type="AlphaFoldDB" id="A0A6A6INH8"/>
<reference evidence="1" key="1">
    <citation type="journal article" date="2020" name="Stud. Mycol.">
        <title>101 Dothideomycetes genomes: a test case for predicting lifestyles and emergence of pathogens.</title>
        <authorList>
            <person name="Haridas S."/>
            <person name="Albert R."/>
            <person name="Binder M."/>
            <person name="Bloem J."/>
            <person name="Labutti K."/>
            <person name="Salamov A."/>
            <person name="Andreopoulos B."/>
            <person name="Baker S."/>
            <person name="Barry K."/>
            <person name="Bills G."/>
            <person name="Bluhm B."/>
            <person name="Cannon C."/>
            <person name="Castanera R."/>
            <person name="Culley D."/>
            <person name="Daum C."/>
            <person name="Ezra D."/>
            <person name="Gonzalez J."/>
            <person name="Henrissat B."/>
            <person name="Kuo A."/>
            <person name="Liang C."/>
            <person name="Lipzen A."/>
            <person name="Lutzoni F."/>
            <person name="Magnuson J."/>
            <person name="Mondo S."/>
            <person name="Nolan M."/>
            <person name="Ohm R."/>
            <person name="Pangilinan J."/>
            <person name="Park H.-J."/>
            <person name="Ramirez L."/>
            <person name="Alfaro M."/>
            <person name="Sun H."/>
            <person name="Tritt A."/>
            <person name="Yoshinaga Y."/>
            <person name="Zwiers L.-H."/>
            <person name="Turgeon B."/>
            <person name="Goodwin S."/>
            <person name="Spatafora J."/>
            <person name="Crous P."/>
            <person name="Grigoriev I."/>
        </authorList>
    </citation>
    <scope>NUCLEOTIDE SEQUENCE</scope>
    <source>
        <strain evidence="1">CBS 122368</strain>
    </source>
</reference>
<evidence type="ECO:0000313" key="2">
    <source>
        <dbReference type="Proteomes" id="UP000800094"/>
    </source>
</evidence>
<dbReference type="GeneID" id="54574758"/>
<dbReference type="EMBL" id="ML987193">
    <property type="protein sequence ID" value="KAF2251033.1"/>
    <property type="molecule type" value="Genomic_DNA"/>
</dbReference>